<dbReference type="RefSeq" id="XP_009230054.1">
    <property type="nucleotide sequence ID" value="XM_009231790.1"/>
</dbReference>
<reference evidence="2" key="5">
    <citation type="submission" date="2018-04" db="UniProtKB">
        <authorList>
            <consortium name="EnsemblFungi"/>
        </authorList>
    </citation>
    <scope>IDENTIFICATION</scope>
    <source>
        <strain evidence="2">R3-111a-1</strain>
    </source>
</reference>
<dbReference type="OrthoDB" id="3508621at2759"/>
<gene>
    <name evidence="2" type="primary">20354326</name>
    <name evidence="1" type="ORF">GGTG_13868</name>
</gene>
<proteinExistence type="predicted"/>
<reference evidence="3" key="1">
    <citation type="submission" date="2010-07" db="EMBL/GenBank/DDBJ databases">
        <title>The genome sequence of Gaeumannomyces graminis var. tritici strain R3-111a-1.</title>
        <authorList>
            <consortium name="The Broad Institute Genome Sequencing Platform"/>
            <person name="Ma L.-J."/>
            <person name="Dead R."/>
            <person name="Young S."/>
            <person name="Zeng Q."/>
            <person name="Koehrsen M."/>
            <person name="Alvarado L."/>
            <person name="Berlin A."/>
            <person name="Chapman S.B."/>
            <person name="Chen Z."/>
            <person name="Freedman E."/>
            <person name="Gellesch M."/>
            <person name="Goldberg J."/>
            <person name="Griggs A."/>
            <person name="Gujja S."/>
            <person name="Heilman E.R."/>
            <person name="Heiman D."/>
            <person name="Hepburn T."/>
            <person name="Howarth C."/>
            <person name="Jen D."/>
            <person name="Larson L."/>
            <person name="Mehta T."/>
            <person name="Neiman D."/>
            <person name="Pearson M."/>
            <person name="Roberts A."/>
            <person name="Saif S."/>
            <person name="Shea T."/>
            <person name="Shenoy N."/>
            <person name="Sisk P."/>
            <person name="Stolte C."/>
            <person name="Sykes S."/>
            <person name="Walk T."/>
            <person name="White J."/>
            <person name="Yandava C."/>
            <person name="Haas B."/>
            <person name="Nusbaum C."/>
            <person name="Birren B."/>
        </authorList>
    </citation>
    <scope>NUCLEOTIDE SEQUENCE [LARGE SCALE GENOMIC DNA]</scope>
    <source>
        <strain evidence="3">R3-111a-1</strain>
    </source>
</reference>
<reference evidence="1" key="3">
    <citation type="submission" date="2010-09" db="EMBL/GenBank/DDBJ databases">
        <title>Annotation of Gaeumannomyces graminis var. tritici R3-111a-1.</title>
        <authorList>
            <consortium name="The Broad Institute Genome Sequencing Platform"/>
            <person name="Ma L.-J."/>
            <person name="Dead R."/>
            <person name="Young S.K."/>
            <person name="Zeng Q."/>
            <person name="Gargeya S."/>
            <person name="Fitzgerald M."/>
            <person name="Haas B."/>
            <person name="Abouelleil A."/>
            <person name="Alvarado L."/>
            <person name="Arachchi H.M."/>
            <person name="Berlin A."/>
            <person name="Brown A."/>
            <person name="Chapman S.B."/>
            <person name="Chen Z."/>
            <person name="Dunbar C."/>
            <person name="Freedman E."/>
            <person name="Gearin G."/>
            <person name="Gellesch M."/>
            <person name="Goldberg J."/>
            <person name="Griggs A."/>
            <person name="Gujja S."/>
            <person name="Heiman D."/>
            <person name="Howarth C."/>
            <person name="Larson L."/>
            <person name="Lui A."/>
            <person name="MacDonald P.J.P."/>
            <person name="Mehta T."/>
            <person name="Montmayeur A."/>
            <person name="Murphy C."/>
            <person name="Neiman D."/>
            <person name="Pearson M."/>
            <person name="Priest M."/>
            <person name="Roberts A."/>
            <person name="Saif S."/>
            <person name="Shea T."/>
            <person name="Shenoy N."/>
            <person name="Sisk P."/>
            <person name="Stolte C."/>
            <person name="Sykes S."/>
            <person name="Yandava C."/>
            <person name="Wortman J."/>
            <person name="Nusbaum C."/>
            <person name="Birren B."/>
        </authorList>
    </citation>
    <scope>NUCLEOTIDE SEQUENCE</scope>
    <source>
        <strain evidence="1">R3-111a-1</strain>
    </source>
</reference>
<dbReference type="EMBL" id="GL385463">
    <property type="protein sequence ID" value="EJT68555.1"/>
    <property type="molecule type" value="Genomic_DNA"/>
</dbReference>
<name>J3PK22_GAET3</name>
<dbReference type="GeneID" id="20354326"/>
<dbReference type="AlphaFoldDB" id="J3PK22"/>
<protein>
    <submittedName>
        <fullName evidence="1 2">Uncharacterized protein</fullName>
    </submittedName>
</protein>
<dbReference type="HOGENOM" id="CLU_2687983_0_0_1"/>
<dbReference type="EnsemblFungi" id="EJT68555">
    <property type="protein sequence ID" value="EJT68555"/>
    <property type="gene ID" value="GGTG_13868"/>
</dbReference>
<sequence length="74" mass="8354">MMGEQLGIAGPKRDERIFATQPANSCFSSGSSLPEKEYFLFRVIWDHQKDINNSNQYMRNNLTRSSGQAKPAST</sequence>
<evidence type="ECO:0000313" key="2">
    <source>
        <dbReference type="EnsemblFungi" id="EJT68555"/>
    </source>
</evidence>
<keyword evidence="3" id="KW-1185">Reference proteome</keyword>
<dbReference type="VEuPathDB" id="FungiDB:GGTG_13868"/>
<organism evidence="1">
    <name type="scientific">Gaeumannomyces tritici (strain R3-111a-1)</name>
    <name type="common">Wheat and barley take-all root rot fungus</name>
    <name type="synonym">Gaeumannomyces graminis var. tritici</name>
    <dbReference type="NCBI Taxonomy" id="644352"/>
    <lineage>
        <taxon>Eukaryota</taxon>
        <taxon>Fungi</taxon>
        <taxon>Dikarya</taxon>
        <taxon>Ascomycota</taxon>
        <taxon>Pezizomycotina</taxon>
        <taxon>Sordariomycetes</taxon>
        <taxon>Sordariomycetidae</taxon>
        <taxon>Magnaporthales</taxon>
        <taxon>Magnaporthaceae</taxon>
        <taxon>Gaeumannomyces</taxon>
    </lineage>
</organism>
<accession>J3PK22</accession>
<reference evidence="2" key="4">
    <citation type="journal article" date="2015" name="G3 (Bethesda)">
        <title>Genome sequences of three phytopathogenic species of the Magnaporthaceae family of fungi.</title>
        <authorList>
            <person name="Okagaki L.H."/>
            <person name="Nunes C.C."/>
            <person name="Sailsbery J."/>
            <person name="Clay B."/>
            <person name="Brown D."/>
            <person name="John T."/>
            <person name="Oh Y."/>
            <person name="Young N."/>
            <person name="Fitzgerald M."/>
            <person name="Haas B.J."/>
            <person name="Zeng Q."/>
            <person name="Young S."/>
            <person name="Adiconis X."/>
            <person name="Fan L."/>
            <person name="Levin J.Z."/>
            <person name="Mitchell T.K."/>
            <person name="Okubara P.A."/>
            <person name="Farman M.L."/>
            <person name="Kohn L.M."/>
            <person name="Birren B."/>
            <person name="Ma L.-J."/>
            <person name="Dean R.A."/>
        </authorList>
    </citation>
    <scope>NUCLEOTIDE SEQUENCE</scope>
    <source>
        <strain evidence="2">R3-111a-1</strain>
    </source>
</reference>
<evidence type="ECO:0000313" key="1">
    <source>
        <dbReference type="EMBL" id="EJT68555.1"/>
    </source>
</evidence>
<dbReference type="Proteomes" id="UP000006039">
    <property type="component" value="Unassembled WGS sequence"/>
</dbReference>
<evidence type="ECO:0000313" key="3">
    <source>
        <dbReference type="Proteomes" id="UP000006039"/>
    </source>
</evidence>
<reference evidence="1" key="2">
    <citation type="submission" date="2010-07" db="EMBL/GenBank/DDBJ databases">
        <authorList>
            <consortium name="The Broad Institute Genome Sequencing Platform"/>
            <consortium name="Broad Institute Genome Sequencing Center for Infectious Disease"/>
            <person name="Ma L.-J."/>
            <person name="Dead R."/>
            <person name="Young S."/>
            <person name="Zeng Q."/>
            <person name="Koehrsen M."/>
            <person name="Alvarado L."/>
            <person name="Berlin A."/>
            <person name="Chapman S.B."/>
            <person name="Chen Z."/>
            <person name="Freedman E."/>
            <person name="Gellesch M."/>
            <person name="Goldberg J."/>
            <person name="Griggs A."/>
            <person name="Gujja S."/>
            <person name="Heilman E.R."/>
            <person name="Heiman D."/>
            <person name="Hepburn T."/>
            <person name="Howarth C."/>
            <person name="Jen D."/>
            <person name="Larson L."/>
            <person name="Mehta T."/>
            <person name="Neiman D."/>
            <person name="Pearson M."/>
            <person name="Roberts A."/>
            <person name="Saif S."/>
            <person name="Shea T."/>
            <person name="Shenoy N."/>
            <person name="Sisk P."/>
            <person name="Stolte C."/>
            <person name="Sykes S."/>
            <person name="Walk T."/>
            <person name="White J."/>
            <person name="Yandava C."/>
            <person name="Haas B."/>
            <person name="Nusbaum C."/>
            <person name="Birren B."/>
        </authorList>
    </citation>
    <scope>NUCLEOTIDE SEQUENCE</scope>
    <source>
        <strain evidence="1">R3-111a-1</strain>
    </source>
</reference>